<dbReference type="Pfam" id="PF02801">
    <property type="entry name" value="Ketoacyl-synt_C"/>
    <property type="match status" value="1"/>
</dbReference>
<evidence type="ECO:0000313" key="19">
    <source>
        <dbReference type="EMBL" id="MBS0026773.1"/>
    </source>
</evidence>
<protein>
    <recommendedName>
        <fullName evidence="12">3-oxoacyl-[acyl-carrier-protein] synthase 1</fullName>
        <ecNumber evidence="4">2.3.1.41</ecNumber>
    </recommendedName>
    <alternativeName>
        <fullName evidence="13">3-oxoacyl-[acyl-carrier-protein] synthase I</fullName>
    </alternativeName>
    <alternativeName>
        <fullName evidence="14">Beta-ketoacyl-ACP synthase I</fullName>
    </alternativeName>
</protein>
<evidence type="ECO:0000256" key="3">
    <source>
        <dbReference type="ARBA" id="ARBA00011738"/>
    </source>
</evidence>
<evidence type="ECO:0000256" key="8">
    <source>
        <dbReference type="ARBA" id="ARBA00022832"/>
    </source>
</evidence>
<comment type="similarity">
    <text evidence="2 17">Belongs to the thiolase-like superfamily. Beta-ketoacyl-ACP synthases family.</text>
</comment>
<keyword evidence="8" id="KW-0276">Fatty acid metabolism</keyword>
<keyword evidence="10" id="KW-0275">Fatty acid biosynthesis</keyword>
<dbReference type="Proteomes" id="UP000676386">
    <property type="component" value="Unassembled WGS sequence"/>
</dbReference>
<evidence type="ECO:0000256" key="6">
    <source>
        <dbReference type="ARBA" id="ARBA00022516"/>
    </source>
</evidence>
<evidence type="ECO:0000313" key="20">
    <source>
        <dbReference type="Proteomes" id="UP000676386"/>
    </source>
</evidence>
<dbReference type="EMBL" id="JAGTXB010000002">
    <property type="protein sequence ID" value="MBS0026773.1"/>
    <property type="molecule type" value="Genomic_DNA"/>
</dbReference>
<dbReference type="PROSITE" id="PS52004">
    <property type="entry name" value="KS3_2"/>
    <property type="match status" value="1"/>
</dbReference>
<dbReference type="InterPro" id="IPR020615">
    <property type="entry name" value="Thiolase_acyl_enz_int_AS"/>
</dbReference>
<dbReference type="PROSITE" id="PS00098">
    <property type="entry name" value="THIOLASE_1"/>
    <property type="match status" value="1"/>
</dbReference>
<dbReference type="Pfam" id="PF00109">
    <property type="entry name" value="ketoacyl-synt"/>
    <property type="match status" value="1"/>
</dbReference>
<dbReference type="SUPFAM" id="SSF53901">
    <property type="entry name" value="Thiolase-like"/>
    <property type="match status" value="2"/>
</dbReference>
<keyword evidence="9" id="KW-0443">Lipid metabolism</keyword>
<evidence type="ECO:0000256" key="15">
    <source>
        <dbReference type="ARBA" id="ARBA00048121"/>
    </source>
</evidence>
<name>A0ABS5IV68_9BACT</name>
<dbReference type="PANTHER" id="PTHR11712:SF306">
    <property type="entry name" value="3-OXOACYL-[ACYL-CARRIER-PROTEIN] SYNTHASE 1"/>
    <property type="match status" value="1"/>
</dbReference>
<dbReference type="SMART" id="SM00825">
    <property type="entry name" value="PKS_KS"/>
    <property type="match status" value="1"/>
</dbReference>
<keyword evidence="7 17" id="KW-0808">Transferase</keyword>
<evidence type="ECO:0000256" key="1">
    <source>
        <dbReference type="ARBA" id="ARBA00004496"/>
    </source>
</evidence>
<dbReference type="InterPro" id="IPR020841">
    <property type="entry name" value="PKS_Beta-ketoAc_synthase_dom"/>
</dbReference>
<dbReference type="InterPro" id="IPR000794">
    <property type="entry name" value="Beta-ketoacyl_synthase"/>
</dbReference>
<evidence type="ECO:0000256" key="16">
    <source>
        <dbReference type="ARBA" id="ARBA00048506"/>
    </source>
</evidence>
<evidence type="ECO:0000259" key="18">
    <source>
        <dbReference type="PROSITE" id="PS52004"/>
    </source>
</evidence>
<keyword evidence="11" id="KW-0012">Acyltransferase</keyword>
<keyword evidence="20" id="KW-1185">Reference proteome</keyword>
<reference evidence="19 20" key="1">
    <citation type="submission" date="2021-04" db="EMBL/GenBank/DDBJ databases">
        <title>Chitinophaga sp. nov., isolated from the rhizosphere soil.</title>
        <authorList>
            <person name="He S."/>
        </authorList>
    </citation>
    <scope>NUCLEOTIDE SEQUENCE [LARGE SCALE GENOMIC DNA]</scope>
    <source>
        <strain evidence="19 20">2R12</strain>
    </source>
</reference>
<feature type="domain" description="Ketosynthase family 3 (KS3)" evidence="18">
    <location>
        <begin position="1"/>
        <end position="404"/>
    </location>
</feature>
<comment type="catalytic activity">
    <reaction evidence="16">
        <text>a fatty acyl-[ACP] + malonyl-[ACP] + H(+) = a 3-oxoacyl-[ACP] + holo-[ACP] + CO2</text>
        <dbReference type="Rhea" id="RHEA:22836"/>
        <dbReference type="Rhea" id="RHEA-COMP:9623"/>
        <dbReference type="Rhea" id="RHEA-COMP:9685"/>
        <dbReference type="Rhea" id="RHEA-COMP:9916"/>
        <dbReference type="Rhea" id="RHEA-COMP:14125"/>
        <dbReference type="ChEBI" id="CHEBI:15378"/>
        <dbReference type="ChEBI" id="CHEBI:16526"/>
        <dbReference type="ChEBI" id="CHEBI:64479"/>
        <dbReference type="ChEBI" id="CHEBI:78449"/>
        <dbReference type="ChEBI" id="CHEBI:78776"/>
        <dbReference type="ChEBI" id="CHEBI:138651"/>
        <dbReference type="EC" id="2.3.1.41"/>
    </reaction>
    <physiologicalReaction direction="left-to-right" evidence="16">
        <dbReference type="Rhea" id="RHEA:22837"/>
    </physiologicalReaction>
</comment>
<keyword evidence="5" id="KW-0963">Cytoplasm</keyword>
<evidence type="ECO:0000256" key="10">
    <source>
        <dbReference type="ARBA" id="ARBA00023160"/>
    </source>
</evidence>
<comment type="subunit">
    <text evidence="3">Homodimer.</text>
</comment>
<dbReference type="InterPro" id="IPR014031">
    <property type="entry name" value="Ketoacyl_synth_C"/>
</dbReference>
<evidence type="ECO:0000256" key="4">
    <source>
        <dbReference type="ARBA" id="ARBA00013191"/>
    </source>
</evidence>
<dbReference type="Gene3D" id="3.40.47.10">
    <property type="match status" value="1"/>
</dbReference>
<dbReference type="EC" id="2.3.1.41" evidence="4"/>
<evidence type="ECO:0000256" key="14">
    <source>
        <dbReference type="ARBA" id="ARBA00042143"/>
    </source>
</evidence>
<dbReference type="CDD" id="cd00834">
    <property type="entry name" value="KAS_I_II"/>
    <property type="match status" value="1"/>
</dbReference>
<evidence type="ECO:0000256" key="17">
    <source>
        <dbReference type="RuleBase" id="RU003694"/>
    </source>
</evidence>
<organism evidence="19 20">
    <name type="scientific">Chitinophaga hostae</name>
    <dbReference type="NCBI Taxonomy" id="2831022"/>
    <lineage>
        <taxon>Bacteria</taxon>
        <taxon>Pseudomonadati</taxon>
        <taxon>Bacteroidota</taxon>
        <taxon>Chitinophagia</taxon>
        <taxon>Chitinophagales</taxon>
        <taxon>Chitinophagaceae</taxon>
        <taxon>Chitinophaga</taxon>
    </lineage>
</organism>
<evidence type="ECO:0000256" key="5">
    <source>
        <dbReference type="ARBA" id="ARBA00022490"/>
    </source>
</evidence>
<evidence type="ECO:0000256" key="9">
    <source>
        <dbReference type="ARBA" id="ARBA00023098"/>
    </source>
</evidence>
<proteinExistence type="inferred from homology"/>
<keyword evidence="6" id="KW-0444">Lipid biosynthesis</keyword>
<dbReference type="InterPro" id="IPR014030">
    <property type="entry name" value="Ketoacyl_synth_N"/>
</dbReference>
<comment type="catalytic activity">
    <reaction evidence="15">
        <text>(3Z)-decenoyl-[ACP] + malonyl-[ACP] + H(+) = 3-oxo-(5Z)-dodecenoyl-[ACP] + holo-[ACP] + CO2</text>
        <dbReference type="Rhea" id="RHEA:54940"/>
        <dbReference type="Rhea" id="RHEA-COMP:9623"/>
        <dbReference type="Rhea" id="RHEA-COMP:9685"/>
        <dbReference type="Rhea" id="RHEA-COMP:9927"/>
        <dbReference type="Rhea" id="RHEA-COMP:14042"/>
        <dbReference type="ChEBI" id="CHEBI:15378"/>
        <dbReference type="ChEBI" id="CHEBI:16526"/>
        <dbReference type="ChEBI" id="CHEBI:64479"/>
        <dbReference type="ChEBI" id="CHEBI:78449"/>
        <dbReference type="ChEBI" id="CHEBI:78798"/>
        <dbReference type="ChEBI" id="CHEBI:138410"/>
    </reaction>
    <physiologicalReaction direction="left-to-right" evidence="15">
        <dbReference type="Rhea" id="RHEA:54941"/>
    </physiologicalReaction>
</comment>
<dbReference type="PROSITE" id="PS00606">
    <property type="entry name" value="KS3_1"/>
    <property type="match status" value="1"/>
</dbReference>
<sequence length="408" mass="43844">MNRVVITGMGIYSCIGKDMQEVRDSLYQGKSGIVLDPERKSFGYRSGLTGHIERPELKGLLDRRSRLMMPEQAEFAYMATREALAQAGITPEYIDATPIGLLYGNDSSAKPVVEANDIMRAKKDTMLVGSGSVFQTMNSTVNMNLATIFKLRGVNFTVSAACASGSHAIGMGYMFIRNGMQDAVICGGAQEVNLYAMGNFDAIAAFSVRENDPTRASRPFDRDRDGLVPSGGAATVILESLESAQRRGATILGEVLGYGFSSNGAHISNPTVDGPVRSLQIALKDAGLQPGDIEYINAHATSTAAGDASEARAIHEVFGDSRPYVSSTKSMTGHECWMAGASEIVYSMLMMQHGFIAPNINLENPDEDAARLNIVTNTINKNFNIFLSNSFGFGGTNSSLIVRGWNGK</sequence>
<evidence type="ECO:0000256" key="7">
    <source>
        <dbReference type="ARBA" id="ARBA00022679"/>
    </source>
</evidence>
<evidence type="ECO:0000256" key="11">
    <source>
        <dbReference type="ARBA" id="ARBA00023315"/>
    </source>
</evidence>
<dbReference type="PANTHER" id="PTHR11712">
    <property type="entry name" value="POLYKETIDE SYNTHASE-RELATED"/>
    <property type="match status" value="1"/>
</dbReference>
<dbReference type="InterPro" id="IPR016039">
    <property type="entry name" value="Thiolase-like"/>
</dbReference>
<evidence type="ECO:0000256" key="12">
    <source>
        <dbReference type="ARBA" id="ARBA00039450"/>
    </source>
</evidence>
<gene>
    <name evidence="19" type="ORF">KE626_05595</name>
</gene>
<evidence type="ECO:0000256" key="2">
    <source>
        <dbReference type="ARBA" id="ARBA00008467"/>
    </source>
</evidence>
<comment type="caution">
    <text evidence="19">The sequence shown here is derived from an EMBL/GenBank/DDBJ whole genome shotgun (WGS) entry which is preliminary data.</text>
</comment>
<accession>A0ABS5IV68</accession>
<dbReference type="InterPro" id="IPR018201">
    <property type="entry name" value="Ketoacyl_synth_AS"/>
</dbReference>
<evidence type="ECO:0000256" key="13">
    <source>
        <dbReference type="ARBA" id="ARBA00041620"/>
    </source>
</evidence>
<comment type="subcellular location">
    <subcellularLocation>
        <location evidence="1">Cytoplasm</location>
    </subcellularLocation>
</comment>
<dbReference type="RefSeq" id="WP_211971880.1">
    <property type="nucleotide sequence ID" value="NZ_CBFHAM010000099.1"/>
</dbReference>